<evidence type="ECO:0000313" key="2">
    <source>
        <dbReference type="Proteomes" id="UP000831701"/>
    </source>
</evidence>
<evidence type="ECO:0000313" key="1">
    <source>
        <dbReference type="EMBL" id="KAI3354511.1"/>
    </source>
</evidence>
<accession>A0ACB8VG65</accession>
<protein>
    <submittedName>
        <fullName evidence="1">Uncharacterized protein</fullName>
    </submittedName>
</protein>
<keyword evidence="2" id="KW-1185">Reference proteome</keyword>
<name>A0ACB8VG65_9TELE</name>
<reference evidence="1" key="1">
    <citation type="submission" date="2022-04" db="EMBL/GenBank/DDBJ databases">
        <title>Jade perch genome.</title>
        <authorList>
            <person name="Chao B."/>
        </authorList>
    </citation>
    <scope>NUCLEOTIDE SEQUENCE</scope>
    <source>
        <strain evidence="1">CB-2022</strain>
    </source>
</reference>
<gene>
    <name evidence="1" type="ORF">L3Q82_019023</name>
</gene>
<dbReference type="EMBL" id="CM041552">
    <property type="protein sequence ID" value="KAI3354511.1"/>
    <property type="molecule type" value="Genomic_DNA"/>
</dbReference>
<dbReference type="Proteomes" id="UP000831701">
    <property type="component" value="Chromosome 22"/>
</dbReference>
<comment type="caution">
    <text evidence="1">The sequence shown here is derived from an EMBL/GenBank/DDBJ whole genome shotgun (WGS) entry which is preliminary data.</text>
</comment>
<proteinExistence type="predicted"/>
<sequence>MAFHTSTSSMMEHLRAEDGGCSGKPASLTRMPLEERHTAGWVEKTAQEFGLSLSDVLAVVHDNAANVVAALRILEEKHGVASHRCARHTLQLVVNHTLKKDPQISKALGAISRLLEHWWPVTATLSDPEVTQRGNHYLDLKSDQWTLLEELEKALVLFEQAFVFLSGEAYVTISLCHH</sequence>
<organism evidence="1 2">
    <name type="scientific">Scortum barcoo</name>
    <name type="common">barcoo grunter</name>
    <dbReference type="NCBI Taxonomy" id="214431"/>
    <lineage>
        <taxon>Eukaryota</taxon>
        <taxon>Metazoa</taxon>
        <taxon>Chordata</taxon>
        <taxon>Craniata</taxon>
        <taxon>Vertebrata</taxon>
        <taxon>Euteleostomi</taxon>
        <taxon>Actinopterygii</taxon>
        <taxon>Neopterygii</taxon>
        <taxon>Teleostei</taxon>
        <taxon>Neoteleostei</taxon>
        <taxon>Acanthomorphata</taxon>
        <taxon>Eupercaria</taxon>
        <taxon>Centrarchiformes</taxon>
        <taxon>Terapontoidei</taxon>
        <taxon>Terapontidae</taxon>
        <taxon>Scortum</taxon>
    </lineage>
</organism>